<dbReference type="PANTHER" id="PTHR25465:SF14">
    <property type="entry name" value="E3 UBIQUITIN-PROTEIN LIGASE TRIM65"/>
    <property type="match status" value="1"/>
</dbReference>
<dbReference type="PRINTS" id="PR01407">
    <property type="entry name" value="BUTYPHLNCDUF"/>
</dbReference>
<dbReference type="SMART" id="SM00449">
    <property type="entry name" value="SPRY"/>
    <property type="match status" value="1"/>
</dbReference>
<accession>A0A672YWK4</accession>
<evidence type="ECO:0000256" key="3">
    <source>
        <dbReference type="ARBA" id="ARBA00022833"/>
    </source>
</evidence>
<keyword evidence="3" id="KW-0862">Zinc</keyword>
<dbReference type="InterPro" id="IPR003877">
    <property type="entry name" value="SPRY_dom"/>
</dbReference>
<reference evidence="5" key="1">
    <citation type="submission" date="2019-06" db="EMBL/GenBank/DDBJ databases">
        <authorList>
            <consortium name="Wellcome Sanger Institute Data Sharing"/>
        </authorList>
    </citation>
    <scope>NUCLEOTIDE SEQUENCE [LARGE SCALE GENOMIC DNA]</scope>
</reference>
<dbReference type="GO" id="GO:0008270">
    <property type="term" value="F:zinc ion binding"/>
    <property type="evidence" value="ECO:0007669"/>
    <property type="project" value="UniProtKB-KW"/>
</dbReference>
<keyword evidence="2" id="KW-0863">Zinc-finger</keyword>
<proteinExistence type="predicted"/>
<evidence type="ECO:0000259" key="4">
    <source>
        <dbReference type="PROSITE" id="PS50188"/>
    </source>
</evidence>
<dbReference type="PROSITE" id="PS50188">
    <property type="entry name" value="B302_SPRY"/>
    <property type="match status" value="1"/>
</dbReference>
<dbReference type="SMART" id="SM00589">
    <property type="entry name" value="PRY"/>
    <property type="match status" value="1"/>
</dbReference>
<dbReference type="InterPro" id="IPR051051">
    <property type="entry name" value="E3_ubiq-ligase_TRIM/RNF"/>
</dbReference>
<dbReference type="InterPro" id="IPR043136">
    <property type="entry name" value="B30.2/SPRY_sf"/>
</dbReference>
<dbReference type="SUPFAM" id="SSF49899">
    <property type="entry name" value="Concanavalin A-like lectins/glucanases"/>
    <property type="match status" value="1"/>
</dbReference>
<keyword evidence="6" id="KW-1185">Reference proteome</keyword>
<name>A0A672YWK4_9TELE</name>
<dbReference type="InParanoid" id="A0A672YWK4"/>
<protein>
    <recommendedName>
        <fullName evidence="4">B30.2/SPRY domain-containing protein</fullName>
    </recommendedName>
</protein>
<reference evidence="5" key="2">
    <citation type="submission" date="2025-08" db="UniProtKB">
        <authorList>
            <consortium name="Ensembl"/>
        </authorList>
    </citation>
    <scope>IDENTIFICATION</scope>
</reference>
<sequence length="195" mass="22140">SCCLEEVKKHVVLLCASDACDLTLDPNTVNQSLALSDDNRTVTETKEKLPYPNHPERFNHWKQVLCKEGLTGRCYWEVECKGWVNIGVAYKGIKRKGQDDDCWIGQNDKSWSLMCCDDKFTACHKNTRTVLRTPPALDCGRVGVYLDCLAGTLSFYRVSSDTLIHLHTFHTTFTEPLYAAFGFEFINFSVTLCQI</sequence>
<dbReference type="InterPro" id="IPR001870">
    <property type="entry name" value="B30.2/SPRY"/>
</dbReference>
<evidence type="ECO:0000256" key="1">
    <source>
        <dbReference type="ARBA" id="ARBA00022723"/>
    </source>
</evidence>
<evidence type="ECO:0000256" key="2">
    <source>
        <dbReference type="ARBA" id="ARBA00022771"/>
    </source>
</evidence>
<dbReference type="GO" id="GO:0005737">
    <property type="term" value="C:cytoplasm"/>
    <property type="evidence" value="ECO:0007669"/>
    <property type="project" value="UniProtKB-ARBA"/>
</dbReference>
<dbReference type="PANTHER" id="PTHR25465">
    <property type="entry name" value="B-BOX DOMAIN CONTAINING"/>
    <property type="match status" value="1"/>
</dbReference>
<evidence type="ECO:0000313" key="6">
    <source>
        <dbReference type="Proteomes" id="UP000472271"/>
    </source>
</evidence>
<dbReference type="Proteomes" id="UP000472271">
    <property type="component" value="Chromosome 8"/>
</dbReference>
<dbReference type="InterPro" id="IPR003879">
    <property type="entry name" value="Butyrophylin_SPRY"/>
</dbReference>
<dbReference type="Ensembl" id="ENSSORT00005009231.1">
    <property type="protein sequence ID" value="ENSSORP00005008929.1"/>
    <property type="gene ID" value="ENSSORG00005004924.1"/>
</dbReference>
<dbReference type="Gene3D" id="2.60.120.920">
    <property type="match status" value="1"/>
</dbReference>
<dbReference type="InterPro" id="IPR006574">
    <property type="entry name" value="PRY"/>
</dbReference>
<dbReference type="CDD" id="cd16040">
    <property type="entry name" value="SPRY_PRY_SNTX"/>
    <property type="match status" value="1"/>
</dbReference>
<dbReference type="Pfam" id="PF00622">
    <property type="entry name" value="SPRY"/>
    <property type="match status" value="1"/>
</dbReference>
<dbReference type="InterPro" id="IPR013320">
    <property type="entry name" value="ConA-like_dom_sf"/>
</dbReference>
<organism evidence="5 6">
    <name type="scientific">Sphaeramia orbicularis</name>
    <name type="common">orbiculate cardinalfish</name>
    <dbReference type="NCBI Taxonomy" id="375764"/>
    <lineage>
        <taxon>Eukaryota</taxon>
        <taxon>Metazoa</taxon>
        <taxon>Chordata</taxon>
        <taxon>Craniata</taxon>
        <taxon>Vertebrata</taxon>
        <taxon>Euteleostomi</taxon>
        <taxon>Actinopterygii</taxon>
        <taxon>Neopterygii</taxon>
        <taxon>Teleostei</taxon>
        <taxon>Neoteleostei</taxon>
        <taxon>Acanthomorphata</taxon>
        <taxon>Gobiaria</taxon>
        <taxon>Kurtiformes</taxon>
        <taxon>Apogonoidei</taxon>
        <taxon>Apogonidae</taxon>
        <taxon>Apogoninae</taxon>
        <taxon>Sphaeramia</taxon>
    </lineage>
</organism>
<reference evidence="5" key="3">
    <citation type="submission" date="2025-09" db="UniProtKB">
        <authorList>
            <consortium name="Ensembl"/>
        </authorList>
    </citation>
    <scope>IDENTIFICATION</scope>
</reference>
<dbReference type="Pfam" id="PF13765">
    <property type="entry name" value="PRY"/>
    <property type="match status" value="1"/>
</dbReference>
<dbReference type="AlphaFoldDB" id="A0A672YWK4"/>
<feature type="domain" description="B30.2/SPRY" evidence="4">
    <location>
        <begin position="2"/>
        <end position="195"/>
    </location>
</feature>
<keyword evidence="1" id="KW-0479">Metal-binding</keyword>
<evidence type="ECO:0000313" key="5">
    <source>
        <dbReference type="Ensembl" id="ENSSORP00005008929.1"/>
    </source>
</evidence>